<dbReference type="PANTHER" id="PTHR18964">
    <property type="entry name" value="ROK (REPRESSOR, ORF, KINASE) FAMILY"/>
    <property type="match status" value="1"/>
</dbReference>
<dbReference type="PANTHER" id="PTHR18964:SF174">
    <property type="entry name" value="D-ALLOSE KINASE-RELATED"/>
    <property type="match status" value="1"/>
</dbReference>
<proteinExistence type="predicted"/>
<protein>
    <submittedName>
        <fullName evidence="1">Fructokinase</fullName>
    </submittedName>
</protein>
<dbReference type="SUPFAM" id="SSF53067">
    <property type="entry name" value="Actin-like ATPase domain"/>
    <property type="match status" value="1"/>
</dbReference>
<comment type="caution">
    <text evidence="1">The sequence shown here is derived from an EMBL/GenBank/DDBJ whole genome shotgun (WGS) entry which is preliminary data.</text>
</comment>
<dbReference type="Gene3D" id="3.30.420.40">
    <property type="match status" value="2"/>
</dbReference>
<reference evidence="1" key="1">
    <citation type="journal article" date="2014" name="Int. J. Syst. Evol. Microbiol.">
        <title>Complete genome sequence of Corynebacterium casei LMG S-19264T (=DSM 44701T), isolated from a smear-ripened cheese.</title>
        <authorList>
            <consortium name="US DOE Joint Genome Institute (JGI-PGF)"/>
            <person name="Walter F."/>
            <person name="Albersmeier A."/>
            <person name="Kalinowski J."/>
            <person name="Ruckert C."/>
        </authorList>
    </citation>
    <scope>NUCLEOTIDE SEQUENCE</scope>
    <source>
        <strain evidence="1">NBRC 101628</strain>
    </source>
</reference>
<accession>A0AA37W208</accession>
<name>A0AA37W208_9GAMM</name>
<keyword evidence="2" id="KW-1185">Reference proteome</keyword>
<dbReference type="InterPro" id="IPR043129">
    <property type="entry name" value="ATPase_NBD"/>
</dbReference>
<evidence type="ECO:0000313" key="1">
    <source>
        <dbReference type="EMBL" id="GLP97258.1"/>
    </source>
</evidence>
<dbReference type="AlphaFoldDB" id="A0AA37W208"/>
<reference evidence="1" key="2">
    <citation type="submission" date="2023-01" db="EMBL/GenBank/DDBJ databases">
        <title>Draft genome sequence of Paraferrimonas sedimenticola strain NBRC 101628.</title>
        <authorList>
            <person name="Sun Q."/>
            <person name="Mori K."/>
        </authorList>
    </citation>
    <scope>NUCLEOTIDE SEQUENCE</scope>
    <source>
        <strain evidence="1">NBRC 101628</strain>
    </source>
</reference>
<gene>
    <name evidence="1" type="ORF">GCM10007895_25650</name>
</gene>
<dbReference type="InterPro" id="IPR000600">
    <property type="entry name" value="ROK"/>
</dbReference>
<organism evidence="1 2">
    <name type="scientific">Paraferrimonas sedimenticola</name>
    <dbReference type="NCBI Taxonomy" id="375674"/>
    <lineage>
        <taxon>Bacteria</taxon>
        <taxon>Pseudomonadati</taxon>
        <taxon>Pseudomonadota</taxon>
        <taxon>Gammaproteobacteria</taxon>
        <taxon>Alteromonadales</taxon>
        <taxon>Ferrimonadaceae</taxon>
        <taxon>Paraferrimonas</taxon>
    </lineage>
</organism>
<evidence type="ECO:0000313" key="2">
    <source>
        <dbReference type="Proteomes" id="UP001161422"/>
    </source>
</evidence>
<dbReference type="Pfam" id="PF00480">
    <property type="entry name" value="ROK"/>
    <property type="match status" value="1"/>
</dbReference>
<dbReference type="Proteomes" id="UP001161422">
    <property type="component" value="Unassembled WGS sequence"/>
</dbReference>
<dbReference type="EMBL" id="BSNC01000006">
    <property type="protein sequence ID" value="GLP97258.1"/>
    <property type="molecule type" value="Genomic_DNA"/>
</dbReference>
<dbReference type="GO" id="GO:0004396">
    <property type="term" value="F:hexokinase activity"/>
    <property type="evidence" value="ECO:0007669"/>
    <property type="project" value="TreeGrafter"/>
</dbReference>
<sequence>MAKKANCMIGCDLGGTKTEMVAISRDGEFIQRLRSPTPCDYPQVLNQLESMYRQLCSSLGFNPAFGIGIPGTISADGIRVKNANSQWLNGRSLLQDLSHRLECSISLANDANCFTLSEAVDGAGAEYQSVFGVILGTGCGGGWSLAKRVIGGRNGLTGEWGHCAMPNWQQLTPNIEACYCGKRGCIEQFVSGPGFLRRIEQSNGVRFDEIQDLVAAAKDGDELASTWFARYPLWVAQALSVVINTIDPDCIVLGGGLSQVDEWYGPINRALAEHVFGGECSTPVLANQHGDASGVRGAAWLTSSDAAPWQSIRHSID</sequence>